<protein>
    <recommendedName>
        <fullName evidence="2 5">Peptide-methionine (R)-S-oxide reductase</fullName>
        <ecNumber evidence="2 5">1.8.4.12</ecNumber>
    </recommendedName>
</protein>
<dbReference type="SUPFAM" id="SSF51316">
    <property type="entry name" value="Mss4-like"/>
    <property type="match status" value="1"/>
</dbReference>
<dbReference type="GO" id="GO:0006979">
    <property type="term" value="P:response to oxidative stress"/>
    <property type="evidence" value="ECO:0007669"/>
    <property type="project" value="InterPro"/>
</dbReference>
<evidence type="ECO:0000313" key="7">
    <source>
        <dbReference type="EMBL" id="SZX68858.1"/>
    </source>
</evidence>
<reference evidence="7 8" key="1">
    <citation type="submission" date="2016-10" db="EMBL/GenBank/DDBJ databases">
        <authorList>
            <person name="Cai Z."/>
        </authorList>
    </citation>
    <scope>NUCLEOTIDE SEQUENCE [LARGE SCALE GENOMIC DNA]</scope>
</reference>
<dbReference type="PANTHER" id="PTHR10173:SF52">
    <property type="entry name" value="METHIONINE-R-SULFOXIDE REDUCTASE B1"/>
    <property type="match status" value="1"/>
</dbReference>
<dbReference type="AlphaFoldDB" id="A0A383VTN2"/>
<evidence type="ECO:0000313" key="8">
    <source>
        <dbReference type="Proteomes" id="UP000256970"/>
    </source>
</evidence>
<feature type="domain" description="MsrB" evidence="6">
    <location>
        <begin position="84"/>
        <end position="212"/>
    </location>
</feature>
<dbReference type="InterPro" id="IPR028427">
    <property type="entry name" value="Met_Sox_Rdtase_MsrB"/>
</dbReference>
<organism evidence="7 8">
    <name type="scientific">Tetradesmus obliquus</name>
    <name type="common">Green alga</name>
    <name type="synonym">Acutodesmus obliquus</name>
    <dbReference type="NCBI Taxonomy" id="3088"/>
    <lineage>
        <taxon>Eukaryota</taxon>
        <taxon>Viridiplantae</taxon>
        <taxon>Chlorophyta</taxon>
        <taxon>core chlorophytes</taxon>
        <taxon>Chlorophyceae</taxon>
        <taxon>CS clade</taxon>
        <taxon>Sphaeropleales</taxon>
        <taxon>Scenedesmaceae</taxon>
        <taxon>Tetradesmus</taxon>
    </lineage>
</organism>
<keyword evidence="3 5" id="KW-0560">Oxidoreductase</keyword>
<accession>A0A383VTN2</accession>
<dbReference type="EMBL" id="FNXT01000885">
    <property type="protein sequence ID" value="SZX68858.1"/>
    <property type="molecule type" value="Genomic_DNA"/>
</dbReference>
<name>A0A383VTN2_TETOB</name>
<comment type="similarity">
    <text evidence="1 5">Belongs to the MsrB Met sulfoxide reductase family.</text>
</comment>
<keyword evidence="5" id="KW-0479">Metal-binding</keyword>
<dbReference type="STRING" id="3088.A0A383VTN2"/>
<dbReference type="Pfam" id="PF01641">
    <property type="entry name" value="SelR"/>
    <property type="match status" value="1"/>
</dbReference>
<dbReference type="Gene3D" id="2.170.150.20">
    <property type="entry name" value="Peptide methionine sulfoxide reductase"/>
    <property type="match status" value="1"/>
</dbReference>
<dbReference type="GO" id="GO:0046872">
    <property type="term" value="F:metal ion binding"/>
    <property type="evidence" value="ECO:0007669"/>
    <property type="project" value="UniProtKB-KW"/>
</dbReference>
<evidence type="ECO:0000256" key="3">
    <source>
        <dbReference type="ARBA" id="ARBA00023002"/>
    </source>
</evidence>
<proteinExistence type="inferred from homology"/>
<evidence type="ECO:0000256" key="5">
    <source>
        <dbReference type="RuleBase" id="RU365044"/>
    </source>
</evidence>
<dbReference type="GO" id="GO:0005737">
    <property type="term" value="C:cytoplasm"/>
    <property type="evidence" value="ECO:0007669"/>
    <property type="project" value="TreeGrafter"/>
</dbReference>
<keyword evidence="8" id="KW-1185">Reference proteome</keyword>
<dbReference type="PANTHER" id="PTHR10173">
    <property type="entry name" value="METHIONINE SULFOXIDE REDUCTASE"/>
    <property type="match status" value="1"/>
</dbReference>
<sequence length="223" mass="23833">MQAHSFSAGKAAAVIAPRAVSRARCVRSYSLFGNLFGAKSADMGATASKAAEGGREGWAPSAGSGSRKVSKLGFDVTPLTAEQRQAEAAKLNDFQRYVTLEQGTERAFTGTTADGLPWDNKQKGTYVSAIGGLPLFTSDTKFNSGTGWPSFYAPIDKDHVIEVVDRSIPWMPRVEVIDAKSGAHLGHVFDDGPRPTGKRYCINAAALKFVPEGQPLPNKVDEQ</sequence>
<dbReference type="EC" id="1.8.4.12" evidence="2 5"/>
<comment type="function">
    <text evidence="5">Catalyzes the reduction of methionine sulfoxide (MetSO) to methionine in proteins. Plays a protective role against oxidative stress by restoring activity to proteins that have been inactivated by methionine oxidation. MSRB family specifically reduces the MetSO R-enantiomer.</text>
</comment>
<dbReference type="PROSITE" id="PS51790">
    <property type="entry name" value="MSRB"/>
    <property type="match status" value="1"/>
</dbReference>
<evidence type="ECO:0000256" key="1">
    <source>
        <dbReference type="ARBA" id="ARBA00007174"/>
    </source>
</evidence>
<dbReference type="GO" id="GO:0030091">
    <property type="term" value="P:protein repair"/>
    <property type="evidence" value="ECO:0007669"/>
    <property type="project" value="InterPro"/>
</dbReference>
<gene>
    <name evidence="7" type="ORF">BQ4739_LOCUS9176</name>
</gene>
<dbReference type="InterPro" id="IPR011057">
    <property type="entry name" value="Mss4-like_sf"/>
</dbReference>
<comment type="cofactor">
    <cofactor evidence="5">
        <name>Zn(2+)</name>
        <dbReference type="ChEBI" id="CHEBI:29105"/>
    </cofactor>
    <text evidence="5">Binds 1 zinc ion per subunit.</text>
</comment>
<dbReference type="InterPro" id="IPR002579">
    <property type="entry name" value="Met_Sox_Rdtase_MsrB_dom"/>
</dbReference>
<evidence type="ECO:0000256" key="2">
    <source>
        <dbReference type="ARBA" id="ARBA00012499"/>
    </source>
</evidence>
<evidence type="ECO:0000259" key="6">
    <source>
        <dbReference type="PROSITE" id="PS51790"/>
    </source>
</evidence>
<dbReference type="Proteomes" id="UP000256970">
    <property type="component" value="Unassembled WGS sequence"/>
</dbReference>
<dbReference type="GO" id="GO:0033743">
    <property type="term" value="F:peptide-methionine (R)-S-oxide reductase activity"/>
    <property type="evidence" value="ECO:0007669"/>
    <property type="project" value="UniProtKB-EC"/>
</dbReference>
<dbReference type="NCBIfam" id="TIGR00357">
    <property type="entry name" value="peptide-methionine (R)-S-oxide reductase MsrB"/>
    <property type="match status" value="1"/>
</dbReference>
<comment type="catalytic activity">
    <reaction evidence="4 5">
        <text>L-methionyl-[protein] + [thioredoxin]-disulfide + H2O = L-methionyl-(R)-S-oxide-[protein] + [thioredoxin]-dithiol</text>
        <dbReference type="Rhea" id="RHEA:24164"/>
        <dbReference type="Rhea" id="RHEA-COMP:10698"/>
        <dbReference type="Rhea" id="RHEA-COMP:10700"/>
        <dbReference type="Rhea" id="RHEA-COMP:12313"/>
        <dbReference type="Rhea" id="RHEA-COMP:12314"/>
        <dbReference type="ChEBI" id="CHEBI:15377"/>
        <dbReference type="ChEBI" id="CHEBI:16044"/>
        <dbReference type="ChEBI" id="CHEBI:29950"/>
        <dbReference type="ChEBI" id="CHEBI:45764"/>
        <dbReference type="ChEBI" id="CHEBI:50058"/>
        <dbReference type="EC" id="1.8.4.12"/>
    </reaction>
</comment>
<keyword evidence="5" id="KW-0862">Zinc</keyword>
<evidence type="ECO:0000256" key="4">
    <source>
        <dbReference type="ARBA" id="ARBA00048488"/>
    </source>
</evidence>